<dbReference type="AlphaFoldDB" id="A0AAN9ST07"/>
<dbReference type="PROSITE" id="PS50066">
    <property type="entry name" value="MADS_BOX_2"/>
    <property type="match status" value="1"/>
</dbReference>
<proteinExistence type="predicted"/>
<dbReference type="SUPFAM" id="SSF55455">
    <property type="entry name" value="SRF-like"/>
    <property type="match status" value="1"/>
</dbReference>
<dbReference type="Gene3D" id="3.40.1810.10">
    <property type="entry name" value="Transcription factor, MADS-box"/>
    <property type="match status" value="1"/>
</dbReference>
<accession>A0AAN9ST07</accession>
<evidence type="ECO:0000256" key="1">
    <source>
        <dbReference type="ARBA" id="ARBA00004123"/>
    </source>
</evidence>
<comment type="subcellular location">
    <subcellularLocation>
        <location evidence="1">Nucleus</location>
    </subcellularLocation>
</comment>
<dbReference type="InterPro" id="IPR036879">
    <property type="entry name" value="TF_MADSbox_sf"/>
</dbReference>
<evidence type="ECO:0000313" key="8">
    <source>
        <dbReference type="Proteomes" id="UP001386955"/>
    </source>
</evidence>
<evidence type="ECO:0000313" key="7">
    <source>
        <dbReference type="EMBL" id="KAK7399919.1"/>
    </source>
</evidence>
<dbReference type="CDD" id="cd00266">
    <property type="entry name" value="MADS_SRF_like"/>
    <property type="match status" value="1"/>
</dbReference>
<dbReference type="GO" id="GO:0000981">
    <property type="term" value="F:DNA-binding transcription factor activity, RNA polymerase II-specific"/>
    <property type="evidence" value="ECO:0007669"/>
    <property type="project" value="InterPro"/>
</dbReference>
<dbReference type="EMBL" id="JAYMYS010000003">
    <property type="protein sequence ID" value="KAK7399919.1"/>
    <property type="molecule type" value="Genomic_DNA"/>
</dbReference>
<dbReference type="GO" id="GO:0046983">
    <property type="term" value="F:protein dimerization activity"/>
    <property type="evidence" value="ECO:0007669"/>
    <property type="project" value="InterPro"/>
</dbReference>
<comment type="caution">
    <text evidence="7">The sequence shown here is derived from an EMBL/GenBank/DDBJ whole genome shotgun (WGS) entry which is preliminary data.</text>
</comment>
<keyword evidence="5" id="KW-0539">Nucleus</keyword>
<evidence type="ECO:0000256" key="3">
    <source>
        <dbReference type="ARBA" id="ARBA00023125"/>
    </source>
</evidence>
<protein>
    <recommendedName>
        <fullName evidence="6">MADS-box domain-containing protein</fullName>
    </recommendedName>
</protein>
<evidence type="ECO:0000256" key="2">
    <source>
        <dbReference type="ARBA" id="ARBA00023015"/>
    </source>
</evidence>
<gene>
    <name evidence="7" type="ORF">VNO78_11116</name>
</gene>
<dbReference type="InterPro" id="IPR002100">
    <property type="entry name" value="TF_MADSbox"/>
</dbReference>
<dbReference type="GO" id="GO:0005634">
    <property type="term" value="C:nucleus"/>
    <property type="evidence" value="ECO:0007669"/>
    <property type="project" value="UniProtKB-SubCell"/>
</dbReference>
<dbReference type="InterPro" id="IPR050142">
    <property type="entry name" value="MADS-box/MEF2_TF"/>
</dbReference>
<dbReference type="PRINTS" id="PR00404">
    <property type="entry name" value="MADSDOMAIN"/>
</dbReference>
<name>A0AAN9ST07_PSOTE</name>
<sequence>MGRGRISMQLIEKEKARKTTFYKRKKGLMKKVYEFSTLCAVDVSAIIYAPKFLDKLETWPQDSTEVERVIKKYQNTTSDRRLKVYDVQEYFSDRLKKIEGEISKVQKEKMKIMYPTWDDSYNTLGHQQLRMFVNILDAKLDSCNQRMNLLKRDSKGKAIAVSNHLNFMHKSQPQIFPPMNTDDNQVAFYPSGHLSQSSKSSMFHNFGQNCAQLMGKNECAKRAADLDRNENGSDEKHQNSSSCYYNDNMQTMHPYNVALPTLPSQLLQYDSTFQILSDPPLGLDGFCNEALTSQSSVLLFSIHPALRTKATVRHSPALMFLEALPHFVLPLPHWHIRLKYLRDHRSSQASCQAHRMILKLLNDVHDPSPMGGSRRSHDAQTEQQLQILTEPDMKAYVAVARILHQLVLAPAPPTLSLPISFLIYSLKKCHPK</sequence>
<dbReference type="GO" id="GO:0000987">
    <property type="term" value="F:cis-regulatory region sequence-specific DNA binding"/>
    <property type="evidence" value="ECO:0007669"/>
    <property type="project" value="InterPro"/>
</dbReference>
<dbReference type="PANTHER" id="PTHR48019">
    <property type="entry name" value="SERUM RESPONSE FACTOR HOMOLOG"/>
    <property type="match status" value="1"/>
</dbReference>
<keyword evidence="8" id="KW-1185">Reference proteome</keyword>
<dbReference type="SMART" id="SM00432">
    <property type="entry name" value="MADS"/>
    <property type="match status" value="1"/>
</dbReference>
<evidence type="ECO:0000256" key="5">
    <source>
        <dbReference type="ARBA" id="ARBA00023242"/>
    </source>
</evidence>
<evidence type="ECO:0000256" key="4">
    <source>
        <dbReference type="ARBA" id="ARBA00023163"/>
    </source>
</evidence>
<dbReference type="GO" id="GO:0045944">
    <property type="term" value="P:positive regulation of transcription by RNA polymerase II"/>
    <property type="evidence" value="ECO:0007669"/>
    <property type="project" value="InterPro"/>
</dbReference>
<evidence type="ECO:0000259" key="6">
    <source>
        <dbReference type="PROSITE" id="PS50066"/>
    </source>
</evidence>
<feature type="domain" description="MADS-box" evidence="6">
    <location>
        <begin position="1"/>
        <end position="51"/>
    </location>
</feature>
<dbReference type="Proteomes" id="UP001386955">
    <property type="component" value="Unassembled WGS sequence"/>
</dbReference>
<reference evidence="7 8" key="1">
    <citation type="submission" date="2024-01" db="EMBL/GenBank/DDBJ databases">
        <title>The genomes of 5 underutilized Papilionoideae crops provide insights into root nodulation and disease resistanc.</title>
        <authorList>
            <person name="Jiang F."/>
        </authorList>
    </citation>
    <scope>NUCLEOTIDE SEQUENCE [LARGE SCALE GENOMIC DNA]</scope>
    <source>
        <strain evidence="7">DUOXIRENSHENG_FW03</strain>
        <tissue evidence="7">Leaves</tissue>
    </source>
</reference>
<keyword evidence="2" id="KW-0805">Transcription regulation</keyword>
<keyword evidence="3" id="KW-0238">DNA-binding</keyword>
<dbReference type="InterPro" id="IPR033897">
    <property type="entry name" value="SRF-like_MADS-box"/>
</dbReference>
<organism evidence="7 8">
    <name type="scientific">Psophocarpus tetragonolobus</name>
    <name type="common">Winged bean</name>
    <name type="synonym">Dolichos tetragonolobus</name>
    <dbReference type="NCBI Taxonomy" id="3891"/>
    <lineage>
        <taxon>Eukaryota</taxon>
        <taxon>Viridiplantae</taxon>
        <taxon>Streptophyta</taxon>
        <taxon>Embryophyta</taxon>
        <taxon>Tracheophyta</taxon>
        <taxon>Spermatophyta</taxon>
        <taxon>Magnoliopsida</taxon>
        <taxon>eudicotyledons</taxon>
        <taxon>Gunneridae</taxon>
        <taxon>Pentapetalae</taxon>
        <taxon>rosids</taxon>
        <taxon>fabids</taxon>
        <taxon>Fabales</taxon>
        <taxon>Fabaceae</taxon>
        <taxon>Papilionoideae</taxon>
        <taxon>50 kb inversion clade</taxon>
        <taxon>NPAAA clade</taxon>
        <taxon>indigoferoid/millettioid clade</taxon>
        <taxon>Phaseoleae</taxon>
        <taxon>Psophocarpus</taxon>
    </lineage>
</organism>
<dbReference type="Pfam" id="PF00319">
    <property type="entry name" value="SRF-TF"/>
    <property type="match status" value="1"/>
</dbReference>
<keyword evidence="4" id="KW-0804">Transcription</keyword>